<gene>
    <name evidence="2" type="ORF">KC19_5G183100</name>
</gene>
<dbReference type="AlphaFoldDB" id="A0A8T0I4Z6"/>
<feature type="chain" id="PRO_5035868735" description="NADH dehydrogenase subunit 4L" evidence="1">
    <location>
        <begin position="19"/>
        <end position="62"/>
    </location>
</feature>
<protein>
    <recommendedName>
        <fullName evidence="4">NADH dehydrogenase subunit 4L</fullName>
    </recommendedName>
</protein>
<proteinExistence type="predicted"/>
<keyword evidence="3" id="KW-1185">Reference proteome</keyword>
<comment type="caution">
    <text evidence="2">The sequence shown here is derived from an EMBL/GenBank/DDBJ whole genome shotgun (WGS) entry which is preliminary data.</text>
</comment>
<dbReference type="Proteomes" id="UP000822688">
    <property type="component" value="Chromosome 5"/>
</dbReference>
<evidence type="ECO:0000313" key="3">
    <source>
        <dbReference type="Proteomes" id="UP000822688"/>
    </source>
</evidence>
<evidence type="ECO:0008006" key="4">
    <source>
        <dbReference type="Google" id="ProtNLM"/>
    </source>
</evidence>
<dbReference type="EMBL" id="CM026425">
    <property type="protein sequence ID" value="KAG0577801.1"/>
    <property type="molecule type" value="Genomic_DNA"/>
</dbReference>
<reference evidence="2" key="1">
    <citation type="submission" date="2020-06" db="EMBL/GenBank/DDBJ databases">
        <title>WGS assembly of Ceratodon purpureus strain R40.</title>
        <authorList>
            <person name="Carey S.B."/>
            <person name="Jenkins J."/>
            <person name="Shu S."/>
            <person name="Lovell J.T."/>
            <person name="Sreedasyam A."/>
            <person name="Maumus F."/>
            <person name="Tiley G.P."/>
            <person name="Fernandez-Pozo N."/>
            <person name="Barry K."/>
            <person name="Chen C."/>
            <person name="Wang M."/>
            <person name="Lipzen A."/>
            <person name="Daum C."/>
            <person name="Saski C.A."/>
            <person name="Payton A.C."/>
            <person name="Mcbreen J.C."/>
            <person name="Conrad R.E."/>
            <person name="Kollar L.M."/>
            <person name="Olsson S."/>
            <person name="Huttunen S."/>
            <person name="Landis J.B."/>
            <person name="Wickett N.J."/>
            <person name="Johnson M.G."/>
            <person name="Rensing S.A."/>
            <person name="Grimwood J."/>
            <person name="Schmutz J."/>
            <person name="Mcdaniel S.F."/>
        </authorList>
    </citation>
    <scope>NUCLEOTIDE SEQUENCE</scope>
    <source>
        <strain evidence="2">R40</strain>
    </source>
</reference>
<evidence type="ECO:0000256" key="1">
    <source>
        <dbReference type="SAM" id="SignalP"/>
    </source>
</evidence>
<name>A0A8T0I4Z6_CERPU</name>
<feature type="signal peptide" evidence="1">
    <location>
        <begin position="1"/>
        <end position="18"/>
    </location>
</feature>
<sequence>MLSLFFMLSLNILMKLSCEFCICEHSLLHSLCSYVFIISKTIVGLESCLSFFRIIHSRFLKI</sequence>
<organism evidence="2 3">
    <name type="scientific">Ceratodon purpureus</name>
    <name type="common">Fire moss</name>
    <name type="synonym">Dicranum purpureum</name>
    <dbReference type="NCBI Taxonomy" id="3225"/>
    <lineage>
        <taxon>Eukaryota</taxon>
        <taxon>Viridiplantae</taxon>
        <taxon>Streptophyta</taxon>
        <taxon>Embryophyta</taxon>
        <taxon>Bryophyta</taxon>
        <taxon>Bryophytina</taxon>
        <taxon>Bryopsida</taxon>
        <taxon>Dicranidae</taxon>
        <taxon>Pseudoditrichales</taxon>
        <taxon>Ditrichaceae</taxon>
        <taxon>Ceratodon</taxon>
    </lineage>
</organism>
<accession>A0A8T0I4Z6</accession>
<keyword evidence="1" id="KW-0732">Signal</keyword>
<evidence type="ECO:0000313" key="2">
    <source>
        <dbReference type="EMBL" id="KAG0577801.1"/>
    </source>
</evidence>